<dbReference type="OrthoDB" id="9787478at2"/>
<dbReference type="Proteomes" id="UP000007054">
    <property type="component" value="Chromosome"/>
</dbReference>
<dbReference type="Pfam" id="PF13811">
    <property type="entry name" value="DUF4186"/>
    <property type="match status" value="1"/>
</dbReference>
<evidence type="ECO:0000313" key="1">
    <source>
        <dbReference type="EMBL" id="CBL17321.1"/>
    </source>
</evidence>
<evidence type="ECO:0000313" key="2">
    <source>
        <dbReference type="Proteomes" id="UP000007054"/>
    </source>
</evidence>
<keyword evidence="2" id="KW-1185">Reference proteome</keyword>
<dbReference type="AlphaFoldDB" id="D4LCH6"/>
<protein>
    <recommendedName>
        <fullName evidence="3">DUF4186 domain-containing protein</fullName>
    </recommendedName>
</protein>
<dbReference type="RefSeq" id="WP_015558228.1">
    <property type="nucleotide sequence ID" value="NC_021039.1"/>
</dbReference>
<dbReference type="GeneID" id="83155919"/>
<dbReference type="KEGG" id="rch:RUM_11770"/>
<name>D4LCH6_RUMC1</name>
<proteinExistence type="predicted"/>
<evidence type="ECO:0008006" key="3">
    <source>
        <dbReference type="Google" id="ProtNLM"/>
    </source>
</evidence>
<sequence>MHKLRAALERLKTSPFRARFHLSEQDKAYIDQKGLQVIRSHAAEFVAKRLAPAYPAKDGKQTPMRGHPVFVAQHACACCCRGCLEKWYQVPRGRALTEQEQRGIVNLLMAWILVEYQAEQRGKGASHSGS</sequence>
<reference evidence="1" key="1">
    <citation type="submission" date="2010-03" db="EMBL/GenBank/DDBJ databases">
        <title>The genome sequence of Ruminococcus sp. 18P13.</title>
        <authorList>
            <consortium name="metaHIT consortium -- http://www.metahit.eu/"/>
            <person name="Pajon A."/>
            <person name="Turner K."/>
            <person name="Parkhill J."/>
            <person name="Bernalier A."/>
        </authorList>
    </citation>
    <scope>NUCLEOTIDE SEQUENCE [LARGE SCALE GENOMIC DNA]</scope>
    <source>
        <strain evidence="1">Type strain: 18P13</strain>
    </source>
</reference>
<dbReference type="EMBL" id="FP929052">
    <property type="protein sequence ID" value="CBL17321.1"/>
    <property type="molecule type" value="Genomic_DNA"/>
</dbReference>
<dbReference type="PATRIC" id="fig|213810.4.peg.1072"/>
<dbReference type="STRING" id="213810.RUM_11770"/>
<dbReference type="HOGENOM" id="CLU_132148_1_0_9"/>
<dbReference type="BioCyc" id="RCHA213810:RUM_RS05650-MONOMER"/>
<dbReference type="InterPro" id="IPR020378">
    <property type="entry name" value="DUF4186"/>
</dbReference>
<reference evidence="1" key="2">
    <citation type="submission" date="2010-03" db="EMBL/GenBank/DDBJ databases">
        <authorList>
            <person name="Pajon A."/>
        </authorList>
    </citation>
    <scope>NUCLEOTIDE SEQUENCE</scope>
    <source>
        <strain evidence="1">Type strain: 18P13</strain>
    </source>
</reference>
<gene>
    <name evidence="1" type="ordered locus">RUM_11770</name>
</gene>
<accession>D4LCH6</accession>
<organism evidence="1 2">
    <name type="scientific">Ruminococcus champanellensis (strain DSM 18848 / JCM 17042 / KCTC 15320 / 18P13)</name>
    <dbReference type="NCBI Taxonomy" id="213810"/>
    <lineage>
        <taxon>Bacteria</taxon>
        <taxon>Bacillati</taxon>
        <taxon>Bacillota</taxon>
        <taxon>Clostridia</taxon>
        <taxon>Eubacteriales</taxon>
        <taxon>Oscillospiraceae</taxon>
        <taxon>Ruminococcus</taxon>
    </lineage>
</organism>